<name>A0A1T4UVI9_9GAMM</name>
<dbReference type="AlphaFoldDB" id="A0A1T4UVI9"/>
<evidence type="ECO:0000256" key="1">
    <source>
        <dbReference type="ARBA" id="ARBA00022630"/>
    </source>
</evidence>
<sequence length="180" mass="20073">MAKNILIVSSSLRAGSNSELISKEVERGALSAGNNVELLSLKDKKIDFCIGCLKCQKKGKCILKDDMAQLIEKVNNADTLVFSTPIYYYEMSGALKTFLDRCNPLYIRDYHFREVYLITTSAENSETVFQRAKSGVEGFVECFPNSKFMGVFSGGGLTNPKEINTHEEILQKAFAFGEKL</sequence>
<dbReference type="InterPro" id="IPR005025">
    <property type="entry name" value="FMN_Rdtase-like_dom"/>
</dbReference>
<keyword evidence="1" id="KW-0285">Flavoprotein</keyword>
<keyword evidence="2" id="KW-0288">FMN</keyword>
<accession>A0A1T4UVI9</accession>
<evidence type="ECO:0000313" key="4">
    <source>
        <dbReference type="EMBL" id="SKA56656.1"/>
    </source>
</evidence>
<reference evidence="5" key="1">
    <citation type="submission" date="2017-02" db="EMBL/GenBank/DDBJ databases">
        <authorList>
            <person name="Varghese N."/>
            <person name="Submissions S."/>
        </authorList>
    </citation>
    <scope>NUCLEOTIDE SEQUENCE [LARGE SCALE GENOMIC DNA]</scope>
    <source>
        <strain evidence="5">DSM 3072</strain>
    </source>
</reference>
<dbReference type="EMBL" id="FUXX01000001">
    <property type="protein sequence ID" value="SKA56656.1"/>
    <property type="molecule type" value="Genomic_DNA"/>
</dbReference>
<dbReference type="Pfam" id="PF03358">
    <property type="entry name" value="FMN_red"/>
    <property type="match status" value="1"/>
</dbReference>
<gene>
    <name evidence="4" type="ORF">SAMN02745213_00053</name>
</gene>
<keyword evidence="5" id="KW-1185">Reference proteome</keyword>
<protein>
    <submittedName>
        <fullName evidence="4">Multimeric flavodoxin WrbA</fullName>
    </submittedName>
</protein>
<dbReference type="Proteomes" id="UP000242432">
    <property type="component" value="Unassembled WGS sequence"/>
</dbReference>
<evidence type="ECO:0000259" key="3">
    <source>
        <dbReference type="Pfam" id="PF03358"/>
    </source>
</evidence>
<evidence type="ECO:0000313" key="5">
    <source>
        <dbReference type="Proteomes" id="UP000242432"/>
    </source>
</evidence>
<feature type="domain" description="NADPH-dependent FMN reductase-like" evidence="3">
    <location>
        <begin position="4"/>
        <end position="123"/>
    </location>
</feature>
<dbReference type="GO" id="GO:0016491">
    <property type="term" value="F:oxidoreductase activity"/>
    <property type="evidence" value="ECO:0007669"/>
    <property type="project" value="InterPro"/>
</dbReference>
<proteinExistence type="predicted"/>
<dbReference type="Gene3D" id="3.40.50.360">
    <property type="match status" value="1"/>
</dbReference>
<dbReference type="RefSeq" id="WP_078927727.1">
    <property type="nucleotide sequence ID" value="NZ_FUXX01000001.1"/>
</dbReference>
<evidence type="ECO:0000256" key="2">
    <source>
        <dbReference type="ARBA" id="ARBA00022643"/>
    </source>
</evidence>
<dbReference type="PANTHER" id="PTHR43278:SF2">
    <property type="entry name" value="IRON-SULFUR FLAVOPROTEIN"/>
    <property type="match status" value="1"/>
</dbReference>
<dbReference type="PANTHER" id="PTHR43278">
    <property type="entry name" value="NAD(P)H-DEPENDENT FMN-CONTAINING OXIDOREDUCTASE YWQN-RELATED"/>
    <property type="match status" value="1"/>
</dbReference>
<organism evidence="4 5">
    <name type="scientific">Succinivibrio dextrinosolvens DSM 3072</name>
    <dbReference type="NCBI Taxonomy" id="1123324"/>
    <lineage>
        <taxon>Bacteria</taxon>
        <taxon>Pseudomonadati</taxon>
        <taxon>Pseudomonadota</taxon>
        <taxon>Gammaproteobacteria</taxon>
        <taxon>Aeromonadales</taxon>
        <taxon>Succinivibrionaceae</taxon>
        <taxon>Succinivibrio</taxon>
    </lineage>
</organism>
<dbReference type="SUPFAM" id="SSF52218">
    <property type="entry name" value="Flavoproteins"/>
    <property type="match status" value="1"/>
</dbReference>
<dbReference type="InterPro" id="IPR051796">
    <property type="entry name" value="ISF_SsuE-like"/>
</dbReference>
<dbReference type="InterPro" id="IPR029039">
    <property type="entry name" value="Flavoprotein-like_sf"/>
</dbReference>